<keyword evidence="2" id="KW-1185">Reference proteome</keyword>
<name>A0A1C4G523_9ENTR</name>
<organism evidence="1 2">
    <name type="scientific">Kosakonia oryziphila</name>
    <dbReference type="NCBI Taxonomy" id="1005667"/>
    <lineage>
        <taxon>Bacteria</taxon>
        <taxon>Pseudomonadati</taxon>
        <taxon>Pseudomonadota</taxon>
        <taxon>Gammaproteobacteria</taxon>
        <taxon>Enterobacterales</taxon>
        <taxon>Enterobacteriaceae</taxon>
        <taxon>Kosakonia</taxon>
    </lineage>
</organism>
<gene>
    <name evidence="1" type="ORF">GA0061070_105134</name>
</gene>
<dbReference type="EMBL" id="FMBC01000051">
    <property type="protein sequence ID" value="SCC63234.1"/>
    <property type="molecule type" value="Genomic_DNA"/>
</dbReference>
<reference evidence="2" key="1">
    <citation type="submission" date="2016-08" db="EMBL/GenBank/DDBJ databases">
        <authorList>
            <person name="Varghese N."/>
            <person name="Submissions Spin"/>
        </authorList>
    </citation>
    <scope>NUCLEOTIDE SEQUENCE [LARGE SCALE GENOMIC DNA]</scope>
    <source>
        <strain evidence="2">REICA_142</strain>
    </source>
</reference>
<proteinExistence type="predicted"/>
<evidence type="ECO:0000313" key="2">
    <source>
        <dbReference type="Proteomes" id="UP000198515"/>
    </source>
</evidence>
<dbReference type="Proteomes" id="UP000198515">
    <property type="component" value="Unassembled WGS sequence"/>
</dbReference>
<dbReference type="OrthoDB" id="5941857at2"/>
<protein>
    <submittedName>
        <fullName evidence="1">Uncharacterized protein</fullName>
    </submittedName>
</protein>
<evidence type="ECO:0000313" key="1">
    <source>
        <dbReference type="EMBL" id="SCC63234.1"/>
    </source>
</evidence>
<dbReference type="AlphaFoldDB" id="A0A1C4G523"/>
<sequence>MSNAPTPELDAEKLYENAKASIQLGIEDFQISQKDENDGGNPARALSSVRNLFAGMMLLFKYKLANSVDTPEDAYRLIHIPPKNILPRPDGSGGIEWKPEDKFLKDKTIDVSDIEARFKTFEVNVDWGTIGKLRDCRNHLEHLHPQNTLGELAGFVANLFPVLTDFINDELEMSPQNVLGSSWEIMLAHQTFYNKQLAECETSWLDAGIPAGMQEFLQNCTCSECGSRLLKASPKSLEQGYTVESDEDDFEYCCISCGEHAPIAPLLLDSFEHEFFYWPPDGDEPTYEQCQNCAHDTYVIAEGSCRWCNDELDYKYCKYCEELLQQDDQGNGGLCGSCNYRLHKDD</sequence>
<accession>A0A1C4G523</accession>
<dbReference type="RefSeq" id="WP_090137771.1">
    <property type="nucleotide sequence ID" value="NZ_FMBC01000051.1"/>
</dbReference>